<dbReference type="Gene3D" id="3.40.50.10330">
    <property type="entry name" value="Probable inorganic polyphosphate/atp-NAD kinase, domain 1"/>
    <property type="match status" value="1"/>
</dbReference>
<dbReference type="Proteomes" id="UP000027361">
    <property type="component" value="Unassembled WGS sequence"/>
</dbReference>
<dbReference type="GeneID" id="25266989"/>
<dbReference type="PROSITE" id="PS50146">
    <property type="entry name" value="DAGK"/>
    <property type="match status" value="1"/>
</dbReference>
<feature type="domain" description="DAGKc" evidence="2">
    <location>
        <begin position="179"/>
        <end position="324"/>
    </location>
</feature>
<keyword evidence="4" id="KW-1185">Reference proteome</keyword>
<dbReference type="GO" id="GO:0016773">
    <property type="term" value="F:phosphotransferase activity, alcohol group as acceptor"/>
    <property type="evidence" value="ECO:0007669"/>
    <property type="project" value="UniProtKB-ARBA"/>
</dbReference>
<dbReference type="InterPro" id="IPR001206">
    <property type="entry name" value="Diacylglycerol_kinase_cat_dom"/>
</dbReference>
<feature type="region of interest" description="Disordered" evidence="1">
    <location>
        <begin position="328"/>
        <end position="372"/>
    </location>
</feature>
<organism evidence="3 4">
    <name type="scientific">Tilletiaria anomala (strain ATCC 24038 / CBS 436.72 / UBC 951)</name>
    <dbReference type="NCBI Taxonomy" id="1037660"/>
    <lineage>
        <taxon>Eukaryota</taxon>
        <taxon>Fungi</taxon>
        <taxon>Dikarya</taxon>
        <taxon>Basidiomycota</taxon>
        <taxon>Ustilaginomycotina</taxon>
        <taxon>Exobasidiomycetes</taxon>
        <taxon>Georgefischeriales</taxon>
        <taxon>Tilletiariaceae</taxon>
        <taxon>Tilletiaria</taxon>
    </lineage>
</organism>
<dbReference type="PANTHER" id="PTHR12358:SF31">
    <property type="entry name" value="ACYLGLYCEROL KINASE, MITOCHONDRIAL"/>
    <property type="match status" value="1"/>
</dbReference>
<dbReference type="GO" id="GO:0046512">
    <property type="term" value="P:sphingosine biosynthetic process"/>
    <property type="evidence" value="ECO:0007669"/>
    <property type="project" value="TreeGrafter"/>
</dbReference>
<gene>
    <name evidence="3" type="ORF">K437DRAFT_289622</name>
</gene>
<dbReference type="AlphaFoldDB" id="A0A066WQK2"/>
<dbReference type="EMBL" id="JMSN01000003">
    <property type="protein sequence ID" value="KDN53294.1"/>
    <property type="molecule type" value="Genomic_DNA"/>
</dbReference>
<dbReference type="Gene3D" id="2.60.200.40">
    <property type="match status" value="1"/>
</dbReference>
<dbReference type="SUPFAM" id="SSF111331">
    <property type="entry name" value="NAD kinase/diacylglycerol kinase-like"/>
    <property type="match status" value="1"/>
</dbReference>
<reference evidence="3 4" key="1">
    <citation type="submission" date="2014-05" db="EMBL/GenBank/DDBJ databases">
        <title>Draft genome sequence of a rare smut relative, Tilletiaria anomala UBC 951.</title>
        <authorList>
            <consortium name="DOE Joint Genome Institute"/>
            <person name="Toome M."/>
            <person name="Kuo A."/>
            <person name="Henrissat B."/>
            <person name="Lipzen A."/>
            <person name="Tritt A."/>
            <person name="Yoshinaga Y."/>
            <person name="Zane M."/>
            <person name="Barry K."/>
            <person name="Grigoriev I.V."/>
            <person name="Spatafora J.W."/>
            <person name="Aimea M.C."/>
        </authorList>
    </citation>
    <scope>NUCLEOTIDE SEQUENCE [LARGE SCALE GENOMIC DNA]</scope>
    <source>
        <strain evidence="3 4">UBC 951</strain>
    </source>
</reference>
<accession>A0A066WQK2</accession>
<feature type="region of interest" description="Disordered" evidence="1">
    <location>
        <begin position="673"/>
        <end position="693"/>
    </location>
</feature>
<dbReference type="GO" id="GO:0016020">
    <property type="term" value="C:membrane"/>
    <property type="evidence" value="ECO:0007669"/>
    <property type="project" value="TreeGrafter"/>
</dbReference>
<dbReference type="STRING" id="1037660.A0A066WQK2"/>
<dbReference type="PANTHER" id="PTHR12358">
    <property type="entry name" value="SPHINGOSINE KINASE"/>
    <property type="match status" value="1"/>
</dbReference>
<evidence type="ECO:0000313" key="3">
    <source>
        <dbReference type="EMBL" id="KDN53294.1"/>
    </source>
</evidence>
<dbReference type="SMART" id="SM00046">
    <property type="entry name" value="DAGKc"/>
    <property type="match status" value="1"/>
</dbReference>
<sequence length="693" mass="72608">MMTETTAEAATTAAASAQSAPATRLLPVTIDGKHAHLILDHHILHIHKSGSPSAGNDAAFDPLQAYVAVPHVLVLRCSLVADADGASLLLSFLSPAPGSKKVREWLRHRSAMESALATTHPPRVKFEELKALLEGPFANLRLTKVEARVAPEHTDTAREWVQRASDLAYTSPITGAPIKPYRRLRVLINPFGGPGKARVLYETRIRPILEAAGCKLDVTNTTHRNHGLEIVRDEAELPRSCDAIVTVSGDGLLHEVLNGLATRPTDAQHALASLPVVPIPTGSGNATSVCLLGPQQGFNLAQASLNAIKGQVMALDICSVTQPTSEGSAGVLSQTNGAGGSTQGCGSKRRSRALQSETAEQDGGADAQAPSSVPSAFTSFTRYYSFLSQAIGLMADVDIGTDHLRALGDTRFILGYLGGVVTNTEALVHVDVKLGSKGTISREEMRVRAADRCALSAGGDNDAQNVDYAVSSQALPGLQHGAVTDDIGGDNLPSLDLLDPSWTKSKSLLLKNSGSTNEKSSLAASGSAETNGSSATAAAAGWARVRHPISTLYAGKLPYVARDLMQFPYALPGDGTIDIALLLHAGGRAGKLRTIAGAETGAAIYDKAVSYVKAEAFRVTPRLPAGDKRLKKGGLISIDGEAVPYLPFQVEITPGLQLKVLSVYGNFLAAPLEPPAKNGGSGGSSRDNENDSK</sequence>
<name>A0A066WQK2_TILAU</name>
<dbReference type="GO" id="GO:0001727">
    <property type="term" value="F:lipid kinase activity"/>
    <property type="evidence" value="ECO:0007669"/>
    <property type="project" value="UniProtKB-ARBA"/>
</dbReference>
<dbReference type="HOGENOM" id="CLU_013399_0_0_1"/>
<dbReference type="InterPro" id="IPR017438">
    <property type="entry name" value="ATP-NAD_kinase_N"/>
</dbReference>
<dbReference type="InterPro" id="IPR016064">
    <property type="entry name" value="NAD/diacylglycerol_kinase_sf"/>
</dbReference>
<dbReference type="Pfam" id="PF00781">
    <property type="entry name" value="DAGK_cat"/>
    <property type="match status" value="1"/>
</dbReference>
<feature type="compositionally biased region" description="Low complexity" evidence="1">
    <location>
        <begin position="523"/>
        <end position="532"/>
    </location>
</feature>
<feature type="region of interest" description="Disordered" evidence="1">
    <location>
        <begin position="513"/>
        <end position="532"/>
    </location>
</feature>
<dbReference type="OrthoDB" id="3853857at2759"/>
<dbReference type="GO" id="GO:0005737">
    <property type="term" value="C:cytoplasm"/>
    <property type="evidence" value="ECO:0007669"/>
    <property type="project" value="TreeGrafter"/>
</dbReference>
<proteinExistence type="predicted"/>
<evidence type="ECO:0000256" key="1">
    <source>
        <dbReference type="SAM" id="MobiDB-lite"/>
    </source>
</evidence>
<dbReference type="InterPro" id="IPR050187">
    <property type="entry name" value="Lipid_Phosphate_FormReg"/>
</dbReference>
<evidence type="ECO:0000313" key="4">
    <source>
        <dbReference type="Proteomes" id="UP000027361"/>
    </source>
</evidence>
<comment type="caution">
    <text evidence="3">The sequence shown here is derived from an EMBL/GenBank/DDBJ whole genome shotgun (WGS) entry which is preliminary data.</text>
</comment>
<evidence type="ECO:0000259" key="2">
    <source>
        <dbReference type="PROSITE" id="PS50146"/>
    </source>
</evidence>
<dbReference type="RefSeq" id="XP_013246133.1">
    <property type="nucleotide sequence ID" value="XM_013390679.1"/>
</dbReference>
<dbReference type="OMA" id="TTHRMHG"/>
<dbReference type="InParanoid" id="A0A066WQK2"/>
<protein>
    <recommendedName>
        <fullName evidence="2">DAGKc domain-containing protein</fullName>
    </recommendedName>
</protein>
<dbReference type="FunCoup" id="A0A066WQK2">
    <property type="interactions" value="139"/>
</dbReference>